<keyword evidence="7 9" id="KW-1133">Transmembrane helix</keyword>
<feature type="transmembrane region" description="Helical" evidence="9">
    <location>
        <begin position="143"/>
        <end position="163"/>
    </location>
</feature>
<feature type="transmembrane region" description="Helical" evidence="9">
    <location>
        <begin position="76"/>
        <end position="97"/>
    </location>
</feature>
<dbReference type="InterPro" id="IPR000515">
    <property type="entry name" value="MetI-like"/>
</dbReference>
<evidence type="ECO:0000256" key="1">
    <source>
        <dbReference type="ARBA" id="ARBA00004651"/>
    </source>
</evidence>
<keyword evidence="8 9" id="KW-0472">Membrane</keyword>
<dbReference type="CDD" id="cd06261">
    <property type="entry name" value="TM_PBP2"/>
    <property type="match status" value="1"/>
</dbReference>
<comment type="subcellular location">
    <subcellularLocation>
        <location evidence="1 9">Cell membrane</location>
        <topology evidence="1 9">Multi-pass membrane protein</topology>
    </subcellularLocation>
</comment>
<dbReference type="PANTHER" id="PTHR32243">
    <property type="entry name" value="MALTOSE TRANSPORT SYSTEM PERMEASE-RELATED"/>
    <property type="match status" value="1"/>
</dbReference>
<name>A0A087DBI5_9BIFI</name>
<gene>
    <name evidence="11" type="ORF">BSCA_1612</name>
</gene>
<feature type="transmembrane region" description="Helical" evidence="9">
    <location>
        <begin position="12"/>
        <end position="33"/>
    </location>
</feature>
<protein>
    <submittedName>
        <fullName evidence="11">Binding-protein-dependent transport system inner membrane protein</fullName>
    </submittedName>
</protein>
<dbReference type="InterPro" id="IPR035906">
    <property type="entry name" value="MetI-like_sf"/>
</dbReference>
<dbReference type="Gene3D" id="1.10.3720.10">
    <property type="entry name" value="MetI-like"/>
    <property type="match status" value="1"/>
</dbReference>
<feature type="transmembrane region" description="Helical" evidence="9">
    <location>
        <begin position="242"/>
        <end position="263"/>
    </location>
</feature>
<dbReference type="eggNOG" id="COG0395">
    <property type="taxonomic scope" value="Bacteria"/>
</dbReference>
<keyword evidence="4" id="KW-1003">Cell membrane</keyword>
<evidence type="ECO:0000313" key="12">
    <source>
        <dbReference type="Proteomes" id="UP000029033"/>
    </source>
</evidence>
<feature type="transmembrane region" description="Helical" evidence="9">
    <location>
        <begin position="109"/>
        <end position="131"/>
    </location>
</feature>
<evidence type="ECO:0000256" key="5">
    <source>
        <dbReference type="ARBA" id="ARBA00022597"/>
    </source>
</evidence>
<keyword evidence="6 9" id="KW-0812">Transmembrane</keyword>
<keyword evidence="3 9" id="KW-0813">Transport</keyword>
<keyword evidence="5" id="KW-0762">Sugar transport</keyword>
<dbReference type="PROSITE" id="PS50928">
    <property type="entry name" value="ABC_TM1"/>
    <property type="match status" value="1"/>
</dbReference>
<comment type="caution">
    <text evidence="11">The sequence shown here is derived from an EMBL/GenBank/DDBJ whole genome shotgun (WGS) entry which is preliminary data.</text>
</comment>
<dbReference type="Proteomes" id="UP000029033">
    <property type="component" value="Unassembled WGS sequence"/>
</dbReference>
<evidence type="ECO:0000256" key="2">
    <source>
        <dbReference type="ARBA" id="ARBA00009047"/>
    </source>
</evidence>
<dbReference type="RefSeq" id="WP_033518052.1">
    <property type="nucleotide sequence ID" value="NZ_CAUPKV010000012.1"/>
</dbReference>
<evidence type="ECO:0000256" key="7">
    <source>
        <dbReference type="ARBA" id="ARBA00022989"/>
    </source>
</evidence>
<evidence type="ECO:0000256" key="6">
    <source>
        <dbReference type="ARBA" id="ARBA00022692"/>
    </source>
</evidence>
<dbReference type="GO" id="GO:0055085">
    <property type="term" value="P:transmembrane transport"/>
    <property type="evidence" value="ECO:0007669"/>
    <property type="project" value="InterPro"/>
</dbReference>
<evidence type="ECO:0000256" key="4">
    <source>
        <dbReference type="ARBA" id="ARBA00022475"/>
    </source>
</evidence>
<reference evidence="11 12" key="1">
    <citation type="submission" date="2014-03" db="EMBL/GenBank/DDBJ databases">
        <title>Genomics of Bifidobacteria.</title>
        <authorList>
            <person name="Ventura M."/>
            <person name="Milani C."/>
            <person name="Lugli G.A."/>
        </authorList>
    </citation>
    <scope>NUCLEOTIDE SEQUENCE [LARGE SCALE GENOMIC DNA]</scope>
    <source>
        <strain evidence="11 12">LMG 21589</strain>
    </source>
</reference>
<keyword evidence="12" id="KW-1185">Reference proteome</keyword>
<feature type="transmembrane region" description="Helical" evidence="9">
    <location>
        <begin position="184"/>
        <end position="206"/>
    </location>
</feature>
<organism evidence="11 12">
    <name type="scientific">Bifidobacterium scardovii</name>
    <dbReference type="NCBI Taxonomy" id="158787"/>
    <lineage>
        <taxon>Bacteria</taxon>
        <taxon>Bacillati</taxon>
        <taxon>Actinomycetota</taxon>
        <taxon>Actinomycetes</taxon>
        <taxon>Bifidobacteriales</taxon>
        <taxon>Bifidobacteriaceae</taxon>
        <taxon>Bifidobacterium</taxon>
    </lineage>
</organism>
<feature type="domain" description="ABC transmembrane type-1" evidence="10">
    <location>
        <begin position="72"/>
        <end position="263"/>
    </location>
</feature>
<accession>A0A087DBI5</accession>
<evidence type="ECO:0000256" key="8">
    <source>
        <dbReference type="ARBA" id="ARBA00023136"/>
    </source>
</evidence>
<evidence type="ECO:0000256" key="9">
    <source>
        <dbReference type="RuleBase" id="RU363032"/>
    </source>
</evidence>
<proteinExistence type="inferred from homology"/>
<dbReference type="GO" id="GO:0005886">
    <property type="term" value="C:plasma membrane"/>
    <property type="evidence" value="ECO:0007669"/>
    <property type="project" value="UniProtKB-SubCell"/>
</dbReference>
<dbReference type="GeneID" id="85164921"/>
<dbReference type="EMBL" id="JGZO01000014">
    <property type="protein sequence ID" value="KFI92885.1"/>
    <property type="molecule type" value="Genomic_DNA"/>
</dbReference>
<evidence type="ECO:0000256" key="3">
    <source>
        <dbReference type="ARBA" id="ARBA00022448"/>
    </source>
</evidence>
<evidence type="ECO:0000259" key="10">
    <source>
        <dbReference type="PROSITE" id="PS50928"/>
    </source>
</evidence>
<comment type="similarity">
    <text evidence="2">Belongs to the binding-protein-dependent transport system permease family. MalFG subfamily.</text>
</comment>
<dbReference type="SUPFAM" id="SSF161098">
    <property type="entry name" value="MetI-like"/>
    <property type="match status" value="1"/>
</dbReference>
<dbReference type="STRING" id="158787.BSCA_1612"/>
<evidence type="ECO:0000313" key="11">
    <source>
        <dbReference type="EMBL" id="KFI92885.1"/>
    </source>
</evidence>
<sequence>MIGKRSIPLAILKVLYLALWGVITAFPLYWILITSFKDPGAVSTYPIRYWPSVFSLENYRTLFDDSDFLVNIRNSFITALVAGLVSTFIAMLSGYVLSKFEFRGKTALLLCFLVTQMIPAFIALGPLYIMMTHLHQVNTLSGLVLVYVAMCIPFSAIMLKGFFDNIPTEIEEAAMVDGCNRMQSLVLIVVPVMRPGLIASFVFNFVNCWNELFISVTLAQKSSVKTIPATLNGFISSFDIDWGTLSAAAVLAIIPSMVLFAFASKHIVAGLTAGAVK</sequence>
<dbReference type="InterPro" id="IPR050901">
    <property type="entry name" value="BP-dep_ABC_trans_perm"/>
</dbReference>
<dbReference type="PANTHER" id="PTHR32243:SF50">
    <property type="entry name" value="MALTOSE_MALTODEXTRIN TRANSPORT SYSTEM PERMEASE PROTEIN MALG"/>
    <property type="match status" value="1"/>
</dbReference>
<dbReference type="OrthoDB" id="61122at2"/>
<dbReference type="AlphaFoldDB" id="A0A087DBI5"/>
<dbReference type="Pfam" id="PF00528">
    <property type="entry name" value="BPD_transp_1"/>
    <property type="match status" value="1"/>
</dbReference>